<keyword evidence="1 2" id="KW-0175">Coiled coil</keyword>
<name>A0A2P4YQT0_9STRA</name>
<dbReference type="InterPro" id="IPR049258">
    <property type="entry name" value="ODAD1_CC"/>
</dbReference>
<keyword evidence="6" id="KW-1185">Reference proteome</keyword>
<dbReference type="EMBL" id="NCKW01000669">
    <property type="protein sequence ID" value="POM80158.1"/>
    <property type="molecule type" value="Genomic_DNA"/>
</dbReference>
<organism evidence="5 6">
    <name type="scientific">Phytophthora palmivora</name>
    <dbReference type="NCBI Taxonomy" id="4796"/>
    <lineage>
        <taxon>Eukaryota</taxon>
        <taxon>Sar</taxon>
        <taxon>Stramenopiles</taxon>
        <taxon>Oomycota</taxon>
        <taxon>Peronosporomycetes</taxon>
        <taxon>Peronosporales</taxon>
        <taxon>Peronosporaceae</taxon>
        <taxon>Phytophthora</taxon>
    </lineage>
</organism>
<sequence>MNGDLRPETDGDDAVSRLLSTNTTLGIIAGLTLAASNEHHLDEGDIPDVPMIETAMRSRRRSVVGLLGAGSHVFAASSPAKKPPGTHPAVFSVQAPRETIQRLQNQNKLLKQELSIEARAARELLGQEKRSQIEQLRSTITTFVRKLAKTQRQVERTEQMMLRKTQELAALRLALQPIPAHEALAAISSESEAGTPGKPLAAAAAAAAASGRLRMAENRLELALVRKNEVDSANKHLLARVDAARRDRTIFDGIYKKLERETSVSKARHEQASADLTRATQAREGLAREVARSNTSTNSRN</sequence>
<dbReference type="Pfam" id="PF21773">
    <property type="entry name" value="ODAD1_CC"/>
    <property type="match status" value="1"/>
</dbReference>
<evidence type="ECO:0000313" key="5">
    <source>
        <dbReference type="EMBL" id="POM80158.1"/>
    </source>
</evidence>
<feature type="domain" description="ODAD1 central coiled coil region" evidence="4">
    <location>
        <begin position="213"/>
        <end position="285"/>
    </location>
</feature>
<feature type="coiled-coil region" evidence="2">
    <location>
        <begin position="93"/>
        <end position="167"/>
    </location>
</feature>
<dbReference type="AlphaFoldDB" id="A0A2P4YQT0"/>
<feature type="compositionally biased region" description="Polar residues" evidence="3">
    <location>
        <begin position="292"/>
        <end position="301"/>
    </location>
</feature>
<evidence type="ECO:0000313" key="6">
    <source>
        <dbReference type="Proteomes" id="UP000237271"/>
    </source>
</evidence>
<accession>A0A2P4YQT0</accession>
<gene>
    <name evidence="5" type="ORF">PHPALM_2043</name>
</gene>
<dbReference type="Proteomes" id="UP000237271">
    <property type="component" value="Unassembled WGS sequence"/>
</dbReference>
<proteinExistence type="predicted"/>
<dbReference type="PANTHER" id="PTHR21694:SF18">
    <property type="entry name" value="COILED-COIL DOMAIN-CONTAINING PROTEIN 63"/>
    <property type="match status" value="1"/>
</dbReference>
<dbReference type="OrthoDB" id="6766775at2759"/>
<evidence type="ECO:0000256" key="1">
    <source>
        <dbReference type="ARBA" id="ARBA00023054"/>
    </source>
</evidence>
<evidence type="ECO:0000256" key="3">
    <source>
        <dbReference type="SAM" id="MobiDB-lite"/>
    </source>
</evidence>
<feature type="compositionally biased region" description="Basic and acidic residues" evidence="3">
    <location>
        <begin position="262"/>
        <end position="272"/>
    </location>
</feature>
<reference evidence="5 6" key="1">
    <citation type="journal article" date="2017" name="Genome Biol. Evol.">
        <title>Phytophthora megakarya and P. palmivora, closely related causal agents of cacao black pod rot, underwent increases in genome sizes and gene numbers by different mechanisms.</title>
        <authorList>
            <person name="Ali S.S."/>
            <person name="Shao J."/>
            <person name="Lary D.J."/>
            <person name="Kronmiller B."/>
            <person name="Shen D."/>
            <person name="Strem M.D."/>
            <person name="Amoako-Attah I."/>
            <person name="Akrofi A.Y."/>
            <person name="Begoude B.A."/>
            <person name="Ten Hoopen G.M."/>
            <person name="Coulibaly K."/>
            <person name="Kebe B.I."/>
            <person name="Melnick R.L."/>
            <person name="Guiltinan M.J."/>
            <person name="Tyler B.M."/>
            <person name="Meinhardt L.W."/>
            <person name="Bailey B.A."/>
        </authorList>
    </citation>
    <scope>NUCLEOTIDE SEQUENCE [LARGE SCALE GENOMIC DNA]</scope>
    <source>
        <strain evidence="6">sbr112.9</strain>
    </source>
</reference>
<protein>
    <recommendedName>
        <fullName evidence="4">ODAD1 central coiled coil region domain-containing protein</fullName>
    </recommendedName>
</protein>
<feature type="region of interest" description="Disordered" evidence="3">
    <location>
        <begin position="262"/>
        <end position="301"/>
    </location>
</feature>
<dbReference type="InterPro" id="IPR051876">
    <property type="entry name" value="ODA-DC/CCD"/>
</dbReference>
<dbReference type="PANTHER" id="PTHR21694">
    <property type="entry name" value="COILED-COIL DOMAIN-CONTAINING PROTEIN 63"/>
    <property type="match status" value="1"/>
</dbReference>
<evidence type="ECO:0000259" key="4">
    <source>
        <dbReference type="Pfam" id="PF21773"/>
    </source>
</evidence>
<comment type="caution">
    <text evidence="5">The sequence shown here is derived from an EMBL/GenBank/DDBJ whole genome shotgun (WGS) entry which is preliminary data.</text>
</comment>
<evidence type="ECO:0000256" key="2">
    <source>
        <dbReference type="SAM" id="Coils"/>
    </source>
</evidence>